<dbReference type="Proteomes" id="UP001408789">
    <property type="component" value="Unassembled WGS sequence"/>
</dbReference>
<evidence type="ECO:0000256" key="1">
    <source>
        <dbReference type="SAM" id="MobiDB-lite"/>
    </source>
</evidence>
<feature type="compositionally biased region" description="Polar residues" evidence="1">
    <location>
        <begin position="18"/>
        <end position="33"/>
    </location>
</feature>
<evidence type="ECO:0000259" key="2">
    <source>
        <dbReference type="Pfam" id="PF14510"/>
    </source>
</evidence>
<feature type="compositionally biased region" description="Acidic residues" evidence="1">
    <location>
        <begin position="313"/>
        <end position="323"/>
    </location>
</feature>
<feature type="region of interest" description="Disordered" evidence="1">
    <location>
        <begin position="1"/>
        <end position="33"/>
    </location>
</feature>
<organism evidence="3 4">
    <name type="scientific">Deinandra increscens subsp. villosa</name>
    <dbReference type="NCBI Taxonomy" id="3103831"/>
    <lineage>
        <taxon>Eukaryota</taxon>
        <taxon>Viridiplantae</taxon>
        <taxon>Streptophyta</taxon>
        <taxon>Embryophyta</taxon>
        <taxon>Tracheophyta</taxon>
        <taxon>Spermatophyta</taxon>
        <taxon>Magnoliopsida</taxon>
        <taxon>eudicotyledons</taxon>
        <taxon>Gunneridae</taxon>
        <taxon>Pentapetalae</taxon>
        <taxon>asterids</taxon>
        <taxon>campanulids</taxon>
        <taxon>Asterales</taxon>
        <taxon>Asteraceae</taxon>
        <taxon>Asteroideae</taxon>
        <taxon>Heliantheae alliance</taxon>
        <taxon>Madieae</taxon>
        <taxon>Madiinae</taxon>
        <taxon>Deinandra</taxon>
    </lineage>
</organism>
<accession>A0AAP0DT95</accession>
<dbReference type="AlphaFoldDB" id="A0AAP0DT95"/>
<gene>
    <name evidence="3" type="ORF">SSX86_002344</name>
</gene>
<proteinExistence type="predicted"/>
<evidence type="ECO:0000313" key="3">
    <source>
        <dbReference type="EMBL" id="KAK9078287.1"/>
    </source>
</evidence>
<keyword evidence="4" id="KW-1185">Reference proteome</keyword>
<name>A0AAP0DT95_9ASTR</name>
<dbReference type="Gene3D" id="3.40.50.300">
    <property type="entry name" value="P-loop containing nucleotide triphosphate hydrolases"/>
    <property type="match status" value="1"/>
</dbReference>
<feature type="domain" description="Pleiotropic ABC efflux transporter N-terminal" evidence="2">
    <location>
        <begin position="110"/>
        <end position="163"/>
    </location>
</feature>
<dbReference type="InterPro" id="IPR029481">
    <property type="entry name" value="ABC_trans_N"/>
</dbReference>
<dbReference type="InterPro" id="IPR027417">
    <property type="entry name" value="P-loop_NTPase"/>
</dbReference>
<dbReference type="SUPFAM" id="SSF52540">
    <property type="entry name" value="P-loop containing nucleoside triphosphate hydrolases"/>
    <property type="match status" value="2"/>
</dbReference>
<comment type="caution">
    <text evidence="3">The sequence shown here is derived from an EMBL/GenBank/DDBJ whole genome shotgun (WGS) entry which is preliminary data.</text>
</comment>
<feature type="region of interest" description="Disordered" evidence="1">
    <location>
        <begin position="312"/>
        <end position="357"/>
    </location>
</feature>
<evidence type="ECO:0000313" key="4">
    <source>
        <dbReference type="Proteomes" id="UP001408789"/>
    </source>
</evidence>
<reference evidence="3 4" key="1">
    <citation type="submission" date="2024-04" db="EMBL/GenBank/DDBJ databases">
        <title>The reference genome of an endangered Asteraceae, Deinandra increscens subsp. villosa, native to the Central Coast of California.</title>
        <authorList>
            <person name="Guilliams M."/>
            <person name="Hasenstab-Lehman K."/>
            <person name="Meyer R."/>
            <person name="Mcevoy S."/>
        </authorList>
    </citation>
    <scope>NUCLEOTIDE SEQUENCE [LARGE SCALE GENOMIC DNA]</scope>
    <source>
        <tissue evidence="3">Leaf</tissue>
    </source>
</reference>
<dbReference type="Pfam" id="PF14510">
    <property type="entry name" value="ABC_trans_N"/>
    <property type="match status" value="1"/>
</dbReference>
<feature type="compositionally biased region" description="Basic and acidic residues" evidence="1">
    <location>
        <begin position="345"/>
        <end position="357"/>
    </location>
</feature>
<dbReference type="PANTHER" id="PTHR48040">
    <property type="entry name" value="PLEIOTROPIC DRUG RESISTANCE PROTEIN 1-LIKE ISOFORM X1"/>
    <property type="match status" value="1"/>
</dbReference>
<sequence length="357" mass="39428">MDESDMYKASSSLSASSGKITSLRASSGKITSLRVASSSIWRSSGMDAFSKSSREENDEEALKWAAIEKLPTFDRLKKGLLFGSTGPSNEINVKNLGMEERKKLLDRLVKAPEEDNEKFLLRLRKRIDRVGIDLPTIEVKFEHLNVEADIETGSRALPSFFNFYLEIVEGFLSLFHLLPNRKKHITILDDVSGILKPGRMTLLLGPPSSGKTTLLLALTGNLSENLQVQQPSISEVLAPNCVYTVENGESGGVSEVRHADDDPGLLKSDNIANIQTPTVSRKRLLMKTSWIIKWKLRLQLLLTKLTVSRSFSGEDDSTMENDGESSAVKEGVDMPTYSDMIAGKSEIESQDCSREGA</sequence>
<dbReference type="PANTHER" id="PTHR48040:SF65">
    <property type="entry name" value="AAA+ ATPASE DOMAIN, PLANT PDR ABC TRANSPORTER ASSOCIATED, ABC TRANSPORTER, G1"/>
    <property type="match status" value="1"/>
</dbReference>
<dbReference type="EMBL" id="JBCNJP010000006">
    <property type="protein sequence ID" value="KAK9078287.1"/>
    <property type="molecule type" value="Genomic_DNA"/>
</dbReference>
<protein>
    <recommendedName>
        <fullName evidence="2">Pleiotropic ABC efflux transporter N-terminal domain-containing protein</fullName>
    </recommendedName>
</protein>